<dbReference type="Gene3D" id="2.70.40.10">
    <property type="match status" value="1"/>
</dbReference>
<dbReference type="SUPFAM" id="SSF51283">
    <property type="entry name" value="dUTPase-like"/>
    <property type="match status" value="1"/>
</dbReference>
<dbReference type="PANTHER" id="PTHR42680">
    <property type="entry name" value="DCTP DEAMINASE"/>
    <property type="match status" value="1"/>
</dbReference>
<dbReference type="Pfam" id="PF22769">
    <property type="entry name" value="DCD"/>
    <property type="match status" value="1"/>
</dbReference>
<accession>A0A1G1VMQ0</accession>
<evidence type="ECO:0000313" key="4">
    <source>
        <dbReference type="Proteomes" id="UP000177324"/>
    </source>
</evidence>
<dbReference type="InterPro" id="IPR036157">
    <property type="entry name" value="dUTPase-like_sf"/>
</dbReference>
<dbReference type="NCBIfam" id="TIGR02274">
    <property type="entry name" value="dCTP_deam"/>
    <property type="match status" value="1"/>
</dbReference>
<name>A0A1G1VMQ0_9BACT</name>
<evidence type="ECO:0000256" key="1">
    <source>
        <dbReference type="ARBA" id="ARBA00022801"/>
    </source>
</evidence>
<organism evidence="3 4">
    <name type="scientific">Candidatus Chisholmbacteria bacterium RIFCSPHIGHO2_01_FULL_48_12</name>
    <dbReference type="NCBI Taxonomy" id="1797589"/>
    <lineage>
        <taxon>Bacteria</taxon>
        <taxon>Candidatus Chisholmiibacteriota</taxon>
    </lineage>
</organism>
<keyword evidence="1" id="KW-0378">Hydrolase</keyword>
<dbReference type="Proteomes" id="UP000177324">
    <property type="component" value="Unassembled WGS sequence"/>
</dbReference>
<dbReference type="AlphaFoldDB" id="A0A1G1VMQ0"/>
<dbReference type="EMBL" id="MHCH01000041">
    <property type="protein sequence ID" value="OGY16658.1"/>
    <property type="molecule type" value="Genomic_DNA"/>
</dbReference>
<reference evidence="3 4" key="1">
    <citation type="journal article" date="2016" name="Nat. Commun.">
        <title>Thousands of microbial genomes shed light on interconnected biogeochemical processes in an aquifer system.</title>
        <authorList>
            <person name="Anantharaman K."/>
            <person name="Brown C.T."/>
            <person name="Hug L.A."/>
            <person name="Sharon I."/>
            <person name="Castelle C.J."/>
            <person name="Probst A.J."/>
            <person name="Thomas B.C."/>
            <person name="Singh A."/>
            <person name="Wilkins M.J."/>
            <person name="Karaoz U."/>
            <person name="Brodie E.L."/>
            <person name="Williams K.H."/>
            <person name="Hubbard S.S."/>
            <person name="Banfield J.F."/>
        </authorList>
    </citation>
    <scope>NUCLEOTIDE SEQUENCE [LARGE SCALE GENOMIC DNA]</scope>
</reference>
<dbReference type="GO" id="GO:0006229">
    <property type="term" value="P:dUTP biosynthetic process"/>
    <property type="evidence" value="ECO:0007669"/>
    <property type="project" value="InterPro"/>
</dbReference>
<dbReference type="GO" id="GO:0008829">
    <property type="term" value="F:dCTP deaminase activity"/>
    <property type="evidence" value="ECO:0007669"/>
    <property type="project" value="InterPro"/>
</dbReference>
<dbReference type="PANTHER" id="PTHR42680:SF3">
    <property type="entry name" value="DCTP DEAMINASE"/>
    <property type="match status" value="1"/>
</dbReference>
<proteinExistence type="predicted"/>
<dbReference type="InterPro" id="IPR011962">
    <property type="entry name" value="dCTP_deaminase"/>
</dbReference>
<keyword evidence="2" id="KW-0546">Nucleotide metabolism</keyword>
<dbReference type="STRING" id="1797589.A2784_04800"/>
<gene>
    <name evidence="3" type="ORF">A2784_04800</name>
</gene>
<comment type="caution">
    <text evidence="3">The sequence shown here is derived from an EMBL/GenBank/DDBJ whole genome shotgun (WGS) entry which is preliminary data.</text>
</comment>
<evidence type="ECO:0000256" key="2">
    <source>
        <dbReference type="ARBA" id="ARBA00023080"/>
    </source>
</evidence>
<dbReference type="InterPro" id="IPR033704">
    <property type="entry name" value="dUTPase_trimeric"/>
</dbReference>
<evidence type="ECO:0000313" key="3">
    <source>
        <dbReference type="EMBL" id="OGY16658.1"/>
    </source>
</evidence>
<sequence length="213" mass="24588">MSVLIKSEIIQLIKESKLSFEPGLDKWQLQPHAVDLRLGQTFLVPKTWEMTGEGRRVVTVDYLRLADGRKYFEVIELEEGQYFELLPKENVIVVSLEKIKMAAGLMAVLYPRSSVNRRGLAVDLSGVVDAGYEGQLVVPLRNNTNSQVIRIYPGERFCQLVFQRLEWEVRVRKSRWHGRDVAAGLVRERYSREVSLVRRGKLRELKSKYGIKV</sequence>
<protein>
    <submittedName>
        <fullName evidence="3">dCTP deaminase</fullName>
    </submittedName>
</protein>
<dbReference type="CDD" id="cd07557">
    <property type="entry name" value="trimeric_dUTPase"/>
    <property type="match status" value="1"/>
</dbReference>